<dbReference type="GO" id="GO:0032433">
    <property type="term" value="C:filopodium tip"/>
    <property type="evidence" value="ECO:0007669"/>
    <property type="project" value="TreeGrafter"/>
</dbReference>
<dbReference type="InterPro" id="IPR039169">
    <property type="entry name" value="Abitram"/>
</dbReference>
<dbReference type="PANTHER" id="PTHR13651:SF0">
    <property type="entry name" value="PROTEIN ABITRAM"/>
    <property type="match status" value="1"/>
</dbReference>
<dbReference type="GO" id="GO:0030833">
    <property type="term" value="P:regulation of actin filament polymerization"/>
    <property type="evidence" value="ECO:0007669"/>
    <property type="project" value="TreeGrafter"/>
</dbReference>
<evidence type="ECO:0000313" key="2">
    <source>
        <dbReference type="RefSeq" id="XP_008474704.1"/>
    </source>
</evidence>
<dbReference type="GO" id="GO:0048813">
    <property type="term" value="P:dendrite morphogenesis"/>
    <property type="evidence" value="ECO:0007669"/>
    <property type="project" value="TreeGrafter"/>
</dbReference>
<organism evidence="1 2">
    <name type="scientific">Diaphorina citri</name>
    <name type="common">Asian citrus psyllid</name>
    <dbReference type="NCBI Taxonomy" id="121845"/>
    <lineage>
        <taxon>Eukaryota</taxon>
        <taxon>Metazoa</taxon>
        <taxon>Ecdysozoa</taxon>
        <taxon>Arthropoda</taxon>
        <taxon>Hexapoda</taxon>
        <taxon>Insecta</taxon>
        <taxon>Pterygota</taxon>
        <taxon>Neoptera</taxon>
        <taxon>Paraneoptera</taxon>
        <taxon>Hemiptera</taxon>
        <taxon>Sternorrhyncha</taxon>
        <taxon>Psylloidea</taxon>
        <taxon>Psyllidae</taxon>
        <taxon>Diaphorininae</taxon>
        <taxon>Diaphorina</taxon>
    </lineage>
</organism>
<reference evidence="2" key="1">
    <citation type="submission" date="2025-08" db="UniProtKB">
        <authorList>
            <consortium name="RefSeq"/>
        </authorList>
    </citation>
    <scope>IDENTIFICATION</scope>
</reference>
<evidence type="ECO:0000313" key="1">
    <source>
        <dbReference type="Proteomes" id="UP000079169"/>
    </source>
</evidence>
<dbReference type="GO" id="GO:0005634">
    <property type="term" value="C:nucleus"/>
    <property type="evidence" value="ECO:0007669"/>
    <property type="project" value="TreeGrafter"/>
</dbReference>
<dbReference type="STRING" id="121845.A0A1S3D596"/>
<protein>
    <submittedName>
        <fullName evidence="2">Protein Simiate</fullName>
    </submittedName>
</protein>
<sequence length="207" mass="22948">MKEENIIIAMETGGHVDPNPDKDIDKNRDTAECENKVAPIAIESKALLDQDYPDFVEKYFSRHYCNGVKDEGDDYCVLVHSNRVCLVTLADTHKLKASDKIPVKVDFQISDKINRGDNAMTGKGKRGAQQLQNNSILCHVTCEDGTTYSIHAAVAGKLLAINQDLVQTPEAVKKSYIAIVLPSIPTFESFQIPLKNDDGFYDVVCDD</sequence>
<dbReference type="GO" id="GO:0051015">
    <property type="term" value="F:actin filament binding"/>
    <property type="evidence" value="ECO:0007669"/>
    <property type="project" value="TreeGrafter"/>
</dbReference>
<dbReference type="KEGG" id="dci:103511744"/>
<dbReference type="Proteomes" id="UP000079169">
    <property type="component" value="Unplaced"/>
</dbReference>
<keyword evidence="1" id="KW-1185">Reference proteome</keyword>
<proteinExistence type="predicted"/>
<dbReference type="GeneID" id="103511744"/>
<accession>A0A1S3D596</accession>
<dbReference type="InterPro" id="IPR011053">
    <property type="entry name" value="Single_hybrid_motif"/>
</dbReference>
<dbReference type="GO" id="GO:0051489">
    <property type="term" value="P:regulation of filopodium assembly"/>
    <property type="evidence" value="ECO:0007669"/>
    <property type="project" value="TreeGrafter"/>
</dbReference>
<dbReference type="GO" id="GO:0003785">
    <property type="term" value="F:actin monomer binding"/>
    <property type="evidence" value="ECO:0007669"/>
    <property type="project" value="TreeGrafter"/>
</dbReference>
<dbReference type="PANTHER" id="PTHR13651">
    <property type="entry name" value="PROTEIN ABITRAM"/>
    <property type="match status" value="1"/>
</dbReference>
<dbReference type="PaxDb" id="121845-A0A1S3D596"/>
<dbReference type="AlphaFoldDB" id="A0A1S3D596"/>
<gene>
    <name evidence="2" type="primary">LOC103511744</name>
</gene>
<dbReference type="SUPFAM" id="SSF51230">
    <property type="entry name" value="Single hybrid motif"/>
    <property type="match status" value="1"/>
</dbReference>
<dbReference type="OMA" id="CIVHCED"/>
<dbReference type="GO" id="GO:0030027">
    <property type="term" value="C:lamellipodium"/>
    <property type="evidence" value="ECO:0007669"/>
    <property type="project" value="TreeGrafter"/>
</dbReference>
<name>A0A1S3D596_DIACI</name>
<dbReference type="GO" id="GO:0030425">
    <property type="term" value="C:dendrite"/>
    <property type="evidence" value="ECO:0007669"/>
    <property type="project" value="TreeGrafter"/>
</dbReference>
<dbReference type="RefSeq" id="XP_008474704.1">
    <property type="nucleotide sequence ID" value="XM_008476482.3"/>
</dbReference>